<dbReference type="GO" id="GO:0008236">
    <property type="term" value="F:serine-type peptidase activity"/>
    <property type="evidence" value="ECO:0007669"/>
    <property type="project" value="InterPro"/>
</dbReference>
<evidence type="ECO:0000313" key="5">
    <source>
        <dbReference type="Proteomes" id="UP000321533"/>
    </source>
</evidence>
<feature type="domain" description="Peptidase S9 prolyl oligopeptidase catalytic" evidence="2">
    <location>
        <begin position="501"/>
        <end position="697"/>
    </location>
</feature>
<evidence type="ECO:0000259" key="2">
    <source>
        <dbReference type="Pfam" id="PF00326"/>
    </source>
</evidence>
<protein>
    <submittedName>
        <fullName evidence="4">S9 family peptidase</fullName>
    </submittedName>
</protein>
<dbReference type="InterPro" id="IPR001375">
    <property type="entry name" value="Peptidase_S9_cat"/>
</dbReference>
<accession>A0A5B8V9M5</accession>
<dbReference type="GO" id="GO:0006508">
    <property type="term" value="P:proteolysis"/>
    <property type="evidence" value="ECO:0007669"/>
    <property type="project" value="InterPro"/>
</dbReference>
<dbReference type="RefSeq" id="WP_147190027.1">
    <property type="nucleotide sequence ID" value="NZ_CP042435.1"/>
</dbReference>
<feature type="domain" description="Dipeptidylpeptidase IV N-terminal" evidence="3">
    <location>
        <begin position="90"/>
        <end position="417"/>
    </location>
</feature>
<organism evidence="4 5">
    <name type="scientific">Panacibacter ginsenosidivorans</name>
    <dbReference type="NCBI Taxonomy" id="1813871"/>
    <lineage>
        <taxon>Bacteria</taxon>
        <taxon>Pseudomonadati</taxon>
        <taxon>Bacteroidota</taxon>
        <taxon>Chitinophagia</taxon>
        <taxon>Chitinophagales</taxon>
        <taxon>Chitinophagaceae</taxon>
        <taxon>Panacibacter</taxon>
    </lineage>
</organism>
<keyword evidence="5" id="KW-1185">Reference proteome</keyword>
<name>A0A5B8V9M5_9BACT</name>
<dbReference type="AlphaFoldDB" id="A0A5B8V9M5"/>
<gene>
    <name evidence="4" type="ORF">FRZ67_13265</name>
</gene>
<feature type="chain" id="PRO_5022658995" evidence="1">
    <location>
        <begin position="21"/>
        <end position="709"/>
    </location>
</feature>
<sequence>MRKAFILLAGIAFYAVNASAQLKELTTDQMLRGNTKGLLNELPRVGGWKDDTHYILYKPLGDKKYDTVLVDAKSGKEMHYTAPVETKASVSVKENDIVYKAADGTEKKLTDNKDEEKNPTLSPDGTKVAFTRKNDLYVIDIATSKEDRLTTDGTDLIYNGWASWVYYEEILGRSSHYRAFWWNPDSKRIAYMHFDDSQVPLFPIVGADGQHGYIENTRYPEAGDKNPEVKVGVVDITSKQTVWSEFNEKDDQYFGTPFWAPDGSSLWLQWMNRNQNHLVVYAIDPATGAKKSVYDEQQKTWVDWLDDIHFLANNKGYIIQSDKSGWMHIYQYDMNGNLIKQITDGNWTVKDIVKYDEPKGIIWFTARKENSARFDLYKIKMDGTGLQRLTFGEYTHAPNVSTNGSYFITTYSSVSSPTRMALVDTKGKINIIADSKTEELANYNIAKTSLLRVATPDGFELPVLITWPLNMDSSKRYPVLISIYGGPNAGTVYDGWKGLGQAQWWAKEGLIQVSIDHRASGHFGKVGQNYIYKDLGNWEIKDYSEVVKWLDAKSYVDKNKICITGFSYGGYVTCMALTRGADYFTHGIAGGSVTDWALYDSHYTERYMGLPSENVEGYKSNSVLTYVNKYKGNLFIVHGTMDDNVHMQNSLQLIAALEDAKKDFTMMFYPGGRHGWGNLKDRWAHFNNEKAKYYYKYLLEKPVPKEILQ</sequence>
<dbReference type="Gene3D" id="2.140.10.30">
    <property type="entry name" value="Dipeptidylpeptidase IV, N-terminal domain"/>
    <property type="match status" value="1"/>
</dbReference>
<dbReference type="KEGG" id="pgin:FRZ67_13265"/>
<dbReference type="OrthoDB" id="9812921at2"/>
<dbReference type="InterPro" id="IPR029058">
    <property type="entry name" value="AB_hydrolase_fold"/>
</dbReference>
<dbReference type="Pfam" id="PF00930">
    <property type="entry name" value="DPPIV_N"/>
    <property type="match status" value="1"/>
</dbReference>
<dbReference type="SUPFAM" id="SSF82171">
    <property type="entry name" value="DPP6 N-terminal domain-like"/>
    <property type="match status" value="1"/>
</dbReference>
<proteinExistence type="predicted"/>
<evidence type="ECO:0000256" key="1">
    <source>
        <dbReference type="SAM" id="SignalP"/>
    </source>
</evidence>
<dbReference type="PANTHER" id="PTHR11731">
    <property type="entry name" value="PROTEASE FAMILY S9B,C DIPEPTIDYL-PEPTIDASE IV-RELATED"/>
    <property type="match status" value="1"/>
</dbReference>
<feature type="signal peptide" evidence="1">
    <location>
        <begin position="1"/>
        <end position="20"/>
    </location>
</feature>
<keyword evidence="1" id="KW-0732">Signal</keyword>
<dbReference type="Pfam" id="PF00326">
    <property type="entry name" value="Peptidase_S9"/>
    <property type="match status" value="1"/>
</dbReference>
<evidence type="ECO:0000259" key="3">
    <source>
        <dbReference type="Pfam" id="PF00930"/>
    </source>
</evidence>
<dbReference type="SUPFAM" id="SSF53474">
    <property type="entry name" value="alpha/beta-Hydrolases"/>
    <property type="match status" value="1"/>
</dbReference>
<dbReference type="PANTHER" id="PTHR11731:SF193">
    <property type="entry name" value="DIPEPTIDYL PEPTIDASE 9"/>
    <property type="match status" value="1"/>
</dbReference>
<reference evidence="4 5" key="1">
    <citation type="journal article" date="2016" name="Int. J. Syst. Evol. Microbiol.">
        <title>Panacibacter ginsenosidivorans gen. nov., sp. nov., with ginsenoside converting activity isolated from soil of a ginseng field.</title>
        <authorList>
            <person name="Siddiqi M.Z."/>
            <person name="Muhammad Shafi S."/>
            <person name="Choi K.D."/>
            <person name="Im W.T."/>
        </authorList>
    </citation>
    <scope>NUCLEOTIDE SEQUENCE [LARGE SCALE GENOMIC DNA]</scope>
    <source>
        <strain evidence="4 5">Gsoil1550</strain>
    </source>
</reference>
<dbReference type="EMBL" id="CP042435">
    <property type="protein sequence ID" value="QEC68220.1"/>
    <property type="molecule type" value="Genomic_DNA"/>
</dbReference>
<dbReference type="GO" id="GO:0008239">
    <property type="term" value="F:dipeptidyl-peptidase activity"/>
    <property type="evidence" value="ECO:0007669"/>
    <property type="project" value="TreeGrafter"/>
</dbReference>
<dbReference type="InterPro" id="IPR050278">
    <property type="entry name" value="Serine_Prot_S9B/DPPIV"/>
</dbReference>
<dbReference type="Proteomes" id="UP000321533">
    <property type="component" value="Chromosome"/>
</dbReference>
<evidence type="ECO:0000313" key="4">
    <source>
        <dbReference type="EMBL" id="QEC68220.1"/>
    </source>
</evidence>
<dbReference type="InterPro" id="IPR002469">
    <property type="entry name" value="Peptidase_S9B_N"/>
</dbReference>
<dbReference type="Gene3D" id="3.40.50.1820">
    <property type="entry name" value="alpha/beta hydrolase"/>
    <property type="match status" value="1"/>
</dbReference>